<feature type="domain" description="Aspartate/ornithine carbamoyltransferase carbamoyl-P binding" evidence="5">
    <location>
        <begin position="2"/>
        <end position="136"/>
    </location>
</feature>
<dbReference type="FunFam" id="3.40.50.1370:FF:000008">
    <property type="entry name" value="Ornithine carbamoyltransferase"/>
    <property type="match status" value="1"/>
</dbReference>
<dbReference type="InterPro" id="IPR006131">
    <property type="entry name" value="Asp_carbamoyltransf_Asp/Orn-bd"/>
</dbReference>
<evidence type="ECO:0000259" key="5">
    <source>
        <dbReference type="Pfam" id="PF02729"/>
    </source>
</evidence>
<comment type="caution">
    <text evidence="6">The sequence shown here is derived from an EMBL/GenBank/DDBJ whole genome shotgun (WGS) entry which is preliminary data.</text>
</comment>
<dbReference type="NCBIfam" id="TIGR00658">
    <property type="entry name" value="orni_carb_tr"/>
    <property type="match status" value="1"/>
</dbReference>
<dbReference type="PANTHER" id="PTHR45753:SF3">
    <property type="entry name" value="ORNITHINE TRANSCARBAMYLASE, MITOCHONDRIAL"/>
    <property type="match status" value="1"/>
</dbReference>
<feature type="domain" description="Aspartate/ornithine carbamoyltransferase Asp/Orn-binding" evidence="4">
    <location>
        <begin position="143"/>
        <end position="296"/>
    </location>
</feature>
<dbReference type="GO" id="GO:0019240">
    <property type="term" value="P:citrulline biosynthetic process"/>
    <property type="evidence" value="ECO:0007669"/>
    <property type="project" value="TreeGrafter"/>
</dbReference>
<dbReference type="EC" id="2.1.3.3" evidence="2"/>
<evidence type="ECO:0000256" key="2">
    <source>
        <dbReference type="NCBIfam" id="TIGR00658"/>
    </source>
</evidence>
<dbReference type="PRINTS" id="PR00100">
    <property type="entry name" value="AOTCASE"/>
</dbReference>
<evidence type="ECO:0000313" key="7">
    <source>
        <dbReference type="Proteomes" id="UP000178645"/>
    </source>
</evidence>
<gene>
    <name evidence="6" type="ORF">A3G53_02510</name>
</gene>
<dbReference type="InterPro" id="IPR036901">
    <property type="entry name" value="Asp/Orn_carbamoylTrfase_sf"/>
</dbReference>
<dbReference type="PRINTS" id="PR00102">
    <property type="entry name" value="OTCASE"/>
</dbReference>
<sequence>MHYLKDTDLTPAQIKQVLALSAEVKKYPARFASRLKNKTVALLFEKASLRTKFTLQIGVAEMGGYSVLNDGRIPDREPIGDIARNLERWTDIIVARVYAHSTLEELKNYSKVPVVNALSDLYHPCQVLADMLTLEEHFGSLRGLKLAFVGDGNNVANSLMLTCASLGLHFRIATPKGYEANPKVIKEAQNLNKKSKGTLLVTNNIENAVRGADVIYTDTWVSMGQEKEADTRRRIFAPYKVTEQMFKLANRGTVFMHCLPKHPNEEVTEDIFESKRSLVFEQAENRLHTIKALLNFLVNGA</sequence>
<accession>A0A1F6Y5J1</accession>
<keyword evidence="1 3" id="KW-0808">Transferase</keyword>
<evidence type="ECO:0000256" key="3">
    <source>
        <dbReference type="RuleBase" id="RU003634"/>
    </source>
</evidence>
<protein>
    <recommendedName>
        <fullName evidence="2">Ornithine carbamoyltransferase</fullName>
        <ecNumber evidence="2">2.1.3.3</ecNumber>
    </recommendedName>
</protein>
<dbReference type="SUPFAM" id="SSF53671">
    <property type="entry name" value="Aspartate/ornithine carbamoyltransferase"/>
    <property type="match status" value="1"/>
</dbReference>
<dbReference type="InterPro" id="IPR006132">
    <property type="entry name" value="Asp/Orn_carbamoyltranf_P-bd"/>
</dbReference>
<dbReference type="NCBIfam" id="NF001986">
    <property type="entry name" value="PRK00779.1"/>
    <property type="match status" value="1"/>
</dbReference>
<dbReference type="PANTHER" id="PTHR45753">
    <property type="entry name" value="ORNITHINE CARBAMOYLTRANSFERASE, MITOCHONDRIAL"/>
    <property type="match status" value="1"/>
</dbReference>
<evidence type="ECO:0000256" key="1">
    <source>
        <dbReference type="ARBA" id="ARBA00022679"/>
    </source>
</evidence>
<dbReference type="InterPro" id="IPR002292">
    <property type="entry name" value="Orn/put_carbamltrans"/>
</dbReference>
<dbReference type="EMBL" id="MFVU01000021">
    <property type="protein sequence ID" value="OGJ01612.1"/>
    <property type="molecule type" value="Genomic_DNA"/>
</dbReference>
<evidence type="ECO:0000313" key="6">
    <source>
        <dbReference type="EMBL" id="OGJ01612.1"/>
    </source>
</evidence>
<dbReference type="AlphaFoldDB" id="A0A1F6Y5J1"/>
<dbReference type="Pfam" id="PF00185">
    <property type="entry name" value="OTCace"/>
    <property type="match status" value="1"/>
</dbReference>
<dbReference type="Proteomes" id="UP000178645">
    <property type="component" value="Unassembled WGS sequence"/>
</dbReference>
<dbReference type="GO" id="GO:0042450">
    <property type="term" value="P:L-arginine biosynthetic process via ornithine"/>
    <property type="evidence" value="ECO:0007669"/>
    <property type="project" value="UniProtKB-UniRule"/>
</dbReference>
<name>A0A1F6Y5J1_9BACT</name>
<comment type="similarity">
    <text evidence="3">Belongs to the aspartate/ornithine carbamoyltransferase superfamily.</text>
</comment>
<evidence type="ECO:0000259" key="4">
    <source>
        <dbReference type="Pfam" id="PF00185"/>
    </source>
</evidence>
<dbReference type="Pfam" id="PF02729">
    <property type="entry name" value="OTCace_N"/>
    <property type="match status" value="1"/>
</dbReference>
<dbReference type="GO" id="GO:0016597">
    <property type="term" value="F:amino acid binding"/>
    <property type="evidence" value="ECO:0007669"/>
    <property type="project" value="InterPro"/>
</dbReference>
<dbReference type="InterPro" id="IPR006130">
    <property type="entry name" value="Asp/Orn_carbamoylTrfase"/>
</dbReference>
<organism evidence="6 7">
    <name type="scientific">Candidatus Nomurabacteria bacterium RIFCSPLOWO2_12_FULL_44_11</name>
    <dbReference type="NCBI Taxonomy" id="1801796"/>
    <lineage>
        <taxon>Bacteria</taxon>
        <taxon>Candidatus Nomuraibacteriota</taxon>
    </lineage>
</organism>
<reference evidence="6 7" key="1">
    <citation type="journal article" date="2016" name="Nat. Commun.">
        <title>Thousands of microbial genomes shed light on interconnected biogeochemical processes in an aquifer system.</title>
        <authorList>
            <person name="Anantharaman K."/>
            <person name="Brown C.T."/>
            <person name="Hug L.A."/>
            <person name="Sharon I."/>
            <person name="Castelle C.J."/>
            <person name="Probst A.J."/>
            <person name="Thomas B.C."/>
            <person name="Singh A."/>
            <person name="Wilkins M.J."/>
            <person name="Karaoz U."/>
            <person name="Brodie E.L."/>
            <person name="Williams K.H."/>
            <person name="Hubbard S.S."/>
            <person name="Banfield J.F."/>
        </authorList>
    </citation>
    <scope>NUCLEOTIDE SEQUENCE [LARGE SCALE GENOMIC DNA]</scope>
</reference>
<dbReference type="GO" id="GO:0004585">
    <property type="term" value="F:ornithine carbamoyltransferase activity"/>
    <property type="evidence" value="ECO:0007669"/>
    <property type="project" value="UniProtKB-UniRule"/>
</dbReference>
<dbReference type="Gene3D" id="3.40.50.1370">
    <property type="entry name" value="Aspartate/ornithine carbamoyltransferase"/>
    <property type="match status" value="2"/>
</dbReference>
<proteinExistence type="inferred from homology"/>